<dbReference type="SMART" id="SM00360">
    <property type="entry name" value="RRM"/>
    <property type="match status" value="1"/>
</dbReference>
<dbReference type="Pfam" id="PF00076">
    <property type="entry name" value="RRM_1"/>
    <property type="match status" value="1"/>
</dbReference>
<dbReference type="InterPro" id="IPR050825">
    <property type="entry name" value="RBM42_RBP45_47-like"/>
</dbReference>
<dbReference type="PANTHER" id="PTHR47640:SF11">
    <property type="entry name" value="RNA-BINDING PROTEIN 42"/>
    <property type="match status" value="1"/>
</dbReference>
<dbReference type="Gene3D" id="3.30.70.330">
    <property type="match status" value="1"/>
</dbReference>
<dbReference type="Proteomes" id="UP000612746">
    <property type="component" value="Unassembled WGS sequence"/>
</dbReference>
<evidence type="ECO:0000256" key="1">
    <source>
        <dbReference type="ARBA" id="ARBA00022884"/>
    </source>
</evidence>
<dbReference type="AlphaFoldDB" id="A0A8H7QD25"/>
<evidence type="ECO:0000256" key="2">
    <source>
        <dbReference type="PROSITE-ProRule" id="PRU00176"/>
    </source>
</evidence>
<dbReference type="GO" id="GO:0003729">
    <property type="term" value="F:mRNA binding"/>
    <property type="evidence" value="ECO:0007669"/>
    <property type="project" value="InterPro"/>
</dbReference>
<dbReference type="PANTHER" id="PTHR47640">
    <property type="entry name" value="TRNA SELENOCYSTEINE 1-ASSOCIATED PROTEIN 1-RELATED-RELATED"/>
    <property type="match status" value="1"/>
</dbReference>
<evidence type="ECO:0000259" key="4">
    <source>
        <dbReference type="PROSITE" id="PS50102"/>
    </source>
</evidence>
<keyword evidence="1 2" id="KW-0694">RNA-binding</keyword>
<dbReference type="SUPFAM" id="SSF54928">
    <property type="entry name" value="RNA-binding domain, RBD"/>
    <property type="match status" value="1"/>
</dbReference>
<keyword evidence="6" id="KW-1185">Reference proteome</keyword>
<feature type="region of interest" description="Disordered" evidence="3">
    <location>
        <begin position="1"/>
        <end position="26"/>
    </location>
</feature>
<organism evidence="5 6">
    <name type="scientific">Umbelopsis vinacea</name>
    <dbReference type="NCBI Taxonomy" id="44442"/>
    <lineage>
        <taxon>Eukaryota</taxon>
        <taxon>Fungi</taxon>
        <taxon>Fungi incertae sedis</taxon>
        <taxon>Mucoromycota</taxon>
        <taxon>Mucoromycotina</taxon>
        <taxon>Umbelopsidomycetes</taxon>
        <taxon>Umbelopsidales</taxon>
        <taxon>Umbelopsidaceae</taxon>
        <taxon>Umbelopsis</taxon>
    </lineage>
</organism>
<proteinExistence type="predicted"/>
<name>A0A8H7QD25_9FUNG</name>
<dbReference type="CDD" id="cd12383">
    <property type="entry name" value="RRM_RBM42"/>
    <property type="match status" value="1"/>
</dbReference>
<dbReference type="OrthoDB" id="1749473at2759"/>
<protein>
    <recommendedName>
        <fullName evidence="4">RRM domain-containing protein</fullName>
    </recommendedName>
</protein>
<feature type="domain" description="RRM" evidence="4">
    <location>
        <begin position="140"/>
        <end position="218"/>
    </location>
</feature>
<dbReference type="InterPro" id="IPR035979">
    <property type="entry name" value="RBD_domain_sf"/>
</dbReference>
<dbReference type="PROSITE" id="PS50102">
    <property type="entry name" value="RRM"/>
    <property type="match status" value="1"/>
</dbReference>
<evidence type="ECO:0000313" key="6">
    <source>
        <dbReference type="Proteomes" id="UP000612746"/>
    </source>
</evidence>
<dbReference type="InterPro" id="IPR012677">
    <property type="entry name" value="Nucleotide-bd_a/b_plait_sf"/>
</dbReference>
<gene>
    <name evidence="5" type="ORF">INT44_004590</name>
</gene>
<comment type="caution">
    <text evidence="5">The sequence shown here is derived from an EMBL/GenBank/DDBJ whole genome shotgun (WGS) entry which is preliminary data.</text>
</comment>
<dbReference type="InterPro" id="IPR034215">
    <property type="entry name" value="RBM42_RRM"/>
</dbReference>
<dbReference type="InterPro" id="IPR000504">
    <property type="entry name" value="RRM_dom"/>
</dbReference>
<feature type="compositionally biased region" description="Low complexity" evidence="3">
    <location>
        <begin position="9"/>
        <end position="26"/>
    </location>
</feature>
<accession>A0A8H7QD25</accession>
<evidence type="ECO:0000313" key="5">
    <source>
        <dbReference type="EMBL" id="KAG2189448.1"/>
    </source>
</evidence>
<reference evidence="5" key="1">
    <citation type="submission" date="2020-12" db="EMBL/GenBank/DDBJ databases">
        <title>Metabolic potential, ecology and presence of endohyphal bacteria is reflected in genomic diversity of Mucoromycotina.</title>
        <authorList>
            <person name="Muszewska A."/>
            <person name="Okrasinska A."/>
            <person name="Steczkiewicz K."/>
            <person name="Drgas O."/>
            <person name="Orlowska M."/>
            <person name="Perlinska-Lenart U."/>
            <person name="Aleksandrzak-Piekarczyk T."/>
            <person name="Szatraj K."/>
            <person name="Zielenkiewicz U."/>
            <person name="Pilsyk S."/>
            <person name="Malc E."/>
            <person name="Mieczkowski P."/>
            <person name="Kruszewska J.S."/>
            <person name="Biernat P."/>
            <person name="Pawlowska J."/>
        </authorList>
    </citation>
    <scope>NUCLEOTIDE SEQUENCE</scope>
    <source>
        <strain evidence="5">WA0000051536</strain>
    </source>
</reference>
<dbReference type="EMBL" id="JAEPRA010000001">
    <property type="protein sequence ID" value="KAG2189448.1"/>
    <property type="molecule type" value="Genomic_DNA"/>
</dbReference>
<evidence type="ECO:0000256" key="3">
    <source>
        <dbReference type="SAM" id="MobiDB-lite"/>
    </source>
</evidence>
<sequence>MSGSEQKGADNSQWDSNAAAAAAGDNSSYDWSQYYAQQGYDYSQYNGYYDQSQYNGYYDQTAYNNYYYPSTATSGVGTPSYGDAGTPSVPKEGLPEPISIEELNRVSNRTRGKKPSKIVRTAGGETWEDSTLTEWDPNDFRLFAGDLGPEVDDDMLTRAFSKFPSFQKAKVVMDKRAQKSKGYGFVSFNDADDFVRAWKEMNGKYVGNRPIKLRKSTWKERNLDVRAKKDSIRATPYSKPR</sequence>